<dbReference type="AlphaFoldDB" id="A0A0G0NAX2"/>
<dbReference type="STRING" id="1619013.UT41_C0001G0132"/>
<organism evidence="1 2">
    <name type="scientific">Candidatus Wolfebacteria bacterium GW2011_GWC2_39_22</name>
    <dbReference type="NCBI Taxonomy" id="1619013"/>
    <lineage>
        <taxon>Bacteria</taxon>
        <taxon>Candidatus Wolfeibacteriota</taxon>
    </lineage>
</organism>
<dbReference type="Proteomes" id="UP000034665">
    <property type="component" value="Unassembled WGS sequence"/>
</dbReference>
<sequence>MITKKETEKLAALLGKIDNPHDGLPQPVFDALCGVVPFVACELVVMNKKGEFLLTWREDQY</sequence>
<evidence type="ECO:0000313" key="2">
    <source>
        <dbReference type="Proteomes" id="UP000034665"/>
    </source>
</evidence>
<protein>
    <submittedName>
        <fullName evidence="1">Uncharacterized protein</fullName>
    </submittedName>
</protein>
<name>A0A0G0NAX2_9BACT</name>
<accession>A0A0G0NAX2</accession>
<evidence type="ECO:0000313" key="1">
    <source>
        <dbReference type="EMBL" id="KKR12588.1"/>
    </source>
</evidence>
<comment type="caution">
    <text evidence="1">The sequence shown here is derived from an EMBL/GenBank/DDBJ whole genome shotgun (WGS) entry which is preliminary data.</text>
</comment>
<gene>
    <name evidence="1" type="ORF">UT41_C0001G0132</name>
</gene>
<reference evidence="1 2" key="1">
    <citation type="journal article" date="2015" name="Nature">
        <title>rRNA introns, odd ribosomes, and small enigmatic genomes across a large radiation of phyla.</title>
        <authorList>
            <person name="Brown C.T."/>
            <person name="Hug L.A."/>
            <person name="Thomas B.C."/>
            <person name="Sharon I."/>
            <person name="Castelle C.J."/>
            <person name="Singh A."/>
            <person name="Wilkins M.J."/>
            <person name="Williams K.H."/>
            <person name="Banfield J.F."/>
        </authorList>
    </citation>
    <scope>NUCLEOTIDE SEQUENCE [LARGE SCALE GENOMIC DNA]</scope>
</reference>
<dbReference type="EMBL" id="LBWR01000001">
    <property type="protein sequence ID" value="KKR12588.1"/>
    <property type="molecule type" value="Genomic_DNA"/>
</dbReference>
<proteinExistence type="predicted"/>